<proteinExistence type="predicted"/>
<dbReference type="SMART" id="SM00150">
    <property type="entry name" value="SPEC"/>
    <property type="match status" value="1"/>
</dbReference>
<evidence type="ECO:0000256" key="1">
    <source>
        <dbReference type="ARBA" id="ARBA00022737"/>
    </source>
</evidence>
<evidence type="ECO:0000313" key="4">
    <source>
        <dbReference type="Proteomes" id="UP001174136"/>
    </source>
</evidence>
<dbReference type="Proteomes" id="UP001174136">
    <property type="component" value="Unassembled WGS sequence"/>
</dbReference>
<dbReference type="InterPro" id="IPR018159">
    <property type="entry name" value="Spectrin/alpha-actinin"/>
</dbReference>
<name>A0AA47PCJ2_MERPO</name>
<dbReference type="Gene3D" id="1.20.58.60">
    <property type="match status" value="1"/>
</dbReference>
<evidence type="ECO:0000256" key="2">
    <source>
        <dbReference type="ARBA" id="ARBA00023203"/>
    </source>
</evidence>
<organism evidence="3 4">
    <name type="scientific">Merluccius polli</name>
    <name type="common">Benguela hake</name>
    <name type="synonym">Merluccius cadenati</name>
    <dbReference type="NCBI Taxonomy" id="89951"/>
    <lineage>
        <taxon>Eukaryota</taxon>
        <taxon>Metazoa</taxon>
        <taxon>Chordata</taxon>
        <taxon>Craniata</taxon>
        <taxon>Vertebrata</taxon>
        <taxon>Euteleostomi</taxon>
        <taxon>Actinopterygii</taxon>
        <taxon>Neopterygii</taxon>
        <taxon>Teleostei</taxon>
        <taxon>Neoteleostei</taxon>
        <taxon>Acanthomorphata</taxon>
        <taxon>Zeiogadaria</taxon>
        <taxon>Gadariae</taxon>
        <taxon>Gadiformes</taxon>
        <taxon>Gadoidei</taxon>
        <taxon>Merlucciidae</taxon>
        <taxon>Merluccius</taxon>
    </lineage>
</organism>
<dbReference type="AlphaFoldDB" id="A0AA47PCJ2"/>
<dbReference type="GO" id="GO:0003779">
    <property type="term" value="F:actin binding"/>
    <property type="evidence" value="ECO:0007669"/>
    <property type="project" value="UniProtKB-KW"/>
</dbReference>
<accession>A0AA47PCJ2</accession>
<dbReference type="InterPro" id="IPR002017">
    <property type="entry name" value="Spectrin_repeat"/>
</dbReference>
<evidence type="ECO:0000313" key="3">
    <source>
        <dbReference type="EMBL" id="KAK0154567.1"/>
    </source>
</evidence>
<sequence length="158" mass="18083">MEWWVEEQGGLLDSDEVGRTEEVTEALLRRLDTLDLENQRGRLERLLEAGDPLVLLGHPSSPLVSESLSQVQEHYEVLVRRSALRRSMLEQQLSLHVFEREAKELQTWLTSKKALAESQDCGQDLEAVEIFLILGGTEERATRKSCSTESRDLVLFFM</sequence>
<comment type="caution">
    <text evidence="3">The sequence shown here is derived from an EMBL/GenBank/DDBJ whole genome shotgun (WGS) entry which is preliminary data.</text>
</comment>
<dbReference type="EMBL" id="JAOPHQ010000411">
    <property type="protein sequence ID" value="KAK0154567.1"/>
    <property type="molecule type" value="Genomic_DNA"/>
</dbReference>
<keyword evidence="4" id="KW-1185">Reference proteome</keyword>
<protein>
    <submittedName>
        <fullName evidence="3">Spectrin beta chain, non-erythrocytic 5</fullName>
    </submittedName>
</protein>
<dbReference type="PANTHER" id="PTHR11915">
    <property type="entry name" value="SPECTRIN/FILAMIN RELATED CYTOSKELETAL PROTEIN"/>
    <property type="match status" value="1"/>
</dbReference>
<keyword evidence="2" id="KW-0009">Actin-binding</keyword>
<reference evidence="3" key="1">
    <citation type="journal article" date="2023" name="Front. Mar. Sci.">
        <title>A new Merluccius polli reference genome to investigate the effects of global change in West African waters.</title>
        <authorList>
            <person name="Mateo J.L."/>
            <person name="Blanco-Fernandez C."/>
            <person name="Garcia-Vazquez E."/>
            <person name="Machado-Schiaffino G."/>
        </authorList>
    </citation>
    <scope>NUCLEOTIDE SEQUENCE</scope>
    <source>
        <strain evidence="3">C29</strain>
        <tissue evidence="3">Fin</tissue>
    </source>
</reference>
<gene>
    <name evidence="3" type="primary">SPTBN5_5</name>
    <name evidence="3" type="ORF">N1851_003329</name>
</gene>
<dbReference type="CDD" id="cd00176">
    <property type="entry name" value="SPEC"/>
    <property type="match status" value="1"/>
</dbReference>
<keyword evidence="1" id="KW-0677">Repeat</keyword>
<dbReference type="Pfam" id="PF00435">
    <property type="entry name" value="Spectrin"/>
    <property type="match status" value="2"/>
</dbReference>
<dbReference type="SUPFAM" id="SSF46966">
    <property type="entry name" value="Spectrin repeat"/>
    <property type="match status" value="1"/>
</dbReference>